<dbReference type="InterPro" id="IPR005225">
    <property type="entry name" value="Small_GTP-bd"/>
</dbReference>
<name>X0SRX3_9ZZZZ</name>
<dbReference type="EMBL" id="BARS01009668">
    <property type="protein sequence ID" value="GAF77891.1"/>
    <property type="molecule type" value="Genomic_DNA"/>
</dbReference>
<dbReference type="GO" id="GO:0002098">
    <property type="term" value="P:tRNA wobble uridine modification"/>
    <property type="evidence" value="ECO:0007669"/>
    <property type="project" value="TreeGrafter"/>
</dbReference>
<gene>
    <name evidence="2" type="ORF">S01H1_18126</name>
</gene>
<proteinExistence type="predicted"/>
<dbReference type="SUPFAM" id="SSF116878">
    <property type="entry name" value="TrmE connector domain"/>
    <property type="match status" value="1"/>
</dbReference>
<dbReference type="PANTHER" id="PTHR42714">
    <property type="entry name" value="TRNA MODIFICATION GTPASE GTPBP3"/>
    <property type="match status" value="1"/>
</dbReference>
<dbReference type="GO" id="GO:0030488">
    <property type="term" value="P:tRNA methylation"/>
    <property type="evidence" value="ECO:0007669"/>
    <property type="project" value="TreeGrafter"/>
</dbReference>
<dbReference type="InterPro" id="IPR027417">
    <property type="entry name" value="P-loop_NTPase"/>
</dbReference>
<dbReference type="CDD" id="cd04164">
    <property type="entry name" value="trmE"/>
    <property type="match status" value="1"/>
</dbReference>
<dbReference type="NCBIfam" id="TIGR00231">
    <property type="entry name" value="small_GTP"/>
    <property type="match status" value="1"/>
</dbReference>
<dbReference type="SUPFAM" id="SSF52540">
    <property type="entry name" value="P-loop containing nucleoside triphosphate hydrolases"/>
    <property type="match status" value="1"/>
</dbReference>
<evidence type="ECO:0000259" key="1">
    <source>
        <dbReference type="Pfam" id="PF12631"/>
    </source>
</evidence>
<dbReference type="Gene3D" id="3.40.50.300">
    <property type="entry name" value="P-loop containing nucleotide triphosphate hydrolases"/>
    <property type="match status" value="1"/>
</dbReference>
<protein>
    <recommendedName>
        <fullName evidence="1">MnmE helical domain-containing protein</fullName>
    </recommendedName>
</protein>
<dbReference type="InterPro" id="IPR025867">
    <property type="entry name" value="MnmE_helical"/>
</dbReference>
<organism evidence="2">
    <name type="scientific">marine sediment metagenome</name>
    <dbReference type="NCBI Taxonomy" id="412755"/>
    <lineage>
        <taxon>unclassified sequences</taxon>
        <taxon>metagenomes</taxon>
        <taxon>ecological metagenomes</taxon>
    </lineage>
</organism>
<dbReference type="InterPro" id="IPR031168">
    <property type="entry name" value="G_TrmE"/>
</dbReference>
<feature type="domain" description="MnmE helical" evidence="1">
    <location>
        <begin position="44"/>
        <end position="205"/>
    </location>
</feature>
<reference evidence="2" key="1">
    <citation type="journal article" date="2014" name="Front. Microbiol.">
        <title>High frequency of phylogenetically diverse reductive dehalogenase-homologous genes in deep subseafloor sedimentary metagenomes.</title>
        <authorList>
            <person name="Kawai M."/>
            <person name="Futagami T."/>
            <person name="Toyoda A."/>
            <person name="Takaki Y."/>
            <person name="Nishi S."/>
            <person name="Hori S."/>
            <person name="Arai W."/>
            <person name="Tsubouchi T."/>
            <person name="Morono Y."/>
            <person name="Uchiyama I."/>
            <person name="Ito T."/>
            <person name="Fujiyama A."/>
            <person name="Inagaki F."/>
            <person name="Takami H."/>
        </authorList>
    </citation>
    <scope>NUCLEOTIDE SEQUENCE</scope>
    <source>
        <strain evidence="2">Expedition CK06-06</strain>
    </source>
</reference>
<dbReference type="GO" id="GO:0005525">
    <property type="term" value="F:GTP binding"/>
    <property type="evidence" value="ECO:0007669"/>
    <property type="project" value="InterPro"/>
</dbReference>
<sequence>MTPIPGTTRDTVEEEASLGGIPVRWIDTAGLREPSDPVEVEGVRRTQKAIDRSDLVLCLLDRSEPLTQEDREILDRAWGIPTVLVVNKTDLPDRLGAASLGSWDERLDVSAKVGRGIEDLRETILRLLVGGELPTRNSVLLLDAWERDLIRRTGESLRQAAETARAGNSADMIAEDLRLAYRTAGELQGIDISESILDAVFARFCVGK</sequence>
<dbReference type="PANTHER" id="PTHR42714:SF2">
    <property type="entry name" value="TRNA MODIFICATION GTPASE GTPBP3, MITOCHONDRIAL"/>
    <property type="match status" value="1"/>
</dbReference>
<accession>X0SRX3</accession>
<comment type="caution">
    <text evidence="2">The sequence shown here is derived from an EMBL/GenBank/DDBJ whole genome shotgun (WGS) entry which is preliminary data.</text>
</comment>
<dbReference type="GO" id="GO:0005829">
    <property type="term" value="C:cytosol"/>
    <property type="evidence" value="ECO:0007669"/>
    <property type="project" value="TreeGrafter"/>
</dbReference>
<dbReference type="AlphaFoldDB" id="X0SRX3"/>
<dbReference type="Pfam" id="PF12631">
    <property type="entry name" value="MnmE_helical"/>
    <property type="match status" value="1"/>
</dbReference>
<evidence type="ECO:0000313" key="2">
    <source>
        <dbReference type="EMBL" id="GAF77891.1"/>
    </source>
</evidence>